<evidence type="ECO:0000256" key="1">
    <source>
        <dbReference type="SAM" id="Phobius"/>
    </source>
</evidence>
<proteinExistence type="predicted"/>
<dbReference type="RefSeq" id="WP_101651684.1">
    <property type="nucleotide sequence ID" value="NZ_PGVE01000097.1"/>
</dbReference>
<keyword evidence="1" id="KW-1133">Transmembrane helix</keyword>
<comment type="caution">
    <text evidence="2">The sequence shown here is derived from an EMBL/GenBank/DDBJ whole genome shotgun (WGS) entry which is preliminary data.</text>
</comment>
<evidence type="ECO:0000313" key="3">
    <source>
        <dbReference type="Proteomes" id="UP000234950"/>
    </source>
</evidence>
<reference evidence="2 3" key="1">
    <citation type="submission" date="2017-11" db="EMBL/GenBank/DDBJ databases">
        <title>Comparitive Functional Genomics of Dry Heat Resistant strains isolated from the Viking Spacecraft.</title>
        <authorList>
            <person name="Seuylemezian A."/>
            <person name="Cooper K."/>
            <person name="Vaishampayan P."/>
        </authorList>
    </citation>
    <scope>NUCLEOTIDE SEQUENCE [LARGE SCALE GENOMIC DNA]</scope>
    <source>
        <strain evidence="2 3">V32-6</strain>
    </source>
</reference>
<dbReference type="Proteomes" id="UP000234950">
    <property type="component" value="Unassembled WGS sequence"/>
</dbReference>
<keyword evidence="1" id="KW-0812">Transmembrane</keyword>
<feature type="transmembrane region" description="Helical" evidence="1">
    <location>
        <begin position="26"/>
        <end position="59"/>
    </location>
</feature>
<name>A0A2N5H7C3_9BACI</name>
<gene>
    <name evidence="2" type="ORF">CVD27_25380</name>
</gene>
<dbReference type="EMBL" id="PGVE01000097">
    <property type="protein sequence ID" value="PLS01416.1"/>
    <property type="molecule type" value="Genomic_DNA"/>
</dbReference>
<sequence>MGKINKLADLCWEGLTLQHVSNKEVVIPYVFFFIFTFIFELFLAFLFLSSIFIFGSFGYKPNVQYYLSGIILVLMLFLTVPLLITTIRKIH</sequence>
<protein>
    <submittedName>
        <fullName evidence="2">Uncharacterized protein</fullName>
    </submittedName>
</protein>
<evidence type="ECO:0000313" key="2">
    <source>
        <dbReference type="EMBL" id="PLS01416.1"/>
    </source>
</evidence>
<keyword evidence="1" id="KW-0472">Membrane</keyword>
<accession>A0A2N5H7C3</accession>
<dbReference type="OrthoDB" id="2907748at2"/>
<dbReference type="AlphaFoldDB" id="A0A2N5H7C3"/>
<keyword evidence="3" id="KW-1185">Reference proteome</keyword>
<feature type="transmembrane region" description="Helical" evidence="1">
    <location>
        <begin position="65"/>
        <end position="84"/>
    </location>
</feature>
<organism evidence="2 3">
    <name type="scientific">Neobacillus cucumis</name>
    <dbReference type="NCBI Taxonomy" id="1740721"/>
    <lineage>
        <taxon>Bacteria</taxon>
        <taxon>Bacillati</taxon>
        <taxon>Bacillota</taxon>
        <taxon>Bacilli</taxon>
        <taxon>Bacillales</taxon>
        <taxon>Bacillaceae</taxon>
        <taxon>Neobacillus</taxon>
    </lineage>
</organism>